<dbReference type="EMBL" id="KN837171">
    <property type="protein sequence ID" value="KIJ37191.1"/>
    <property type="molecule type" value="Genomic_DNA"/>
</dbReference>
<keyword evidence="2" id="KW-1133">Transmembrane helix</keyword>
<dbReference type="OrthoDB" id="2804471at2759"/>
<proteinExistence type="predicted"/>
<evidence type="ECO:0000256" key="2">
    <source>
        <dbReference type="SAM" id="Phobius"/>
    </source>
</evidence>
<organism evidence="3 4">
    <name type="scientific">Sphaerobolus stellatus (strain SS14)</name>
    <dbReference type="NCBI Taxonomy" id="990650"/>
    <lineage>
        <taxon>Eukaryota</taxon>
        <taxon>Fungi</taxon>
        <taxon>Dikarya</taxon>
        <taxon>Basidiomycota</taxon>
        <taxon>Agaricomycotina</taxon>
        <taxon>Agaricomycetes</taxon>
        <taxon>Phallomycetidae</taxon>
        <taxon>Geastrales</taxon>
        <taxon>Sphaerobolaceae</taxon>
        <taxon>Sphaerobolus</taxon>
    </lineage>
</organism>
<feature type="transmembrane region" description="Helical" evidence="2">
    <location>
        <begin position="42"/>
        <end position="59"/>
    </location>
</feature>
<dbReference type="Proteomes" id="UP000054279">
    <property type="component" value="Unassembled WGS sequence"/>
</dbReference>
<feature type="region of interest" description="Disordered" evidence="1">
    <location>
        <begin position="152"/>
        <end position="177"/>
    </location>
</feature>
<evidence type="ECO:0000256" key="1">
    <source>
        <dbReference type="SAM" id="MobiDB-lite"/>
    </source>
</evidence>
<reference evidence="3 4" key="1">
    <citation type="submission" date="2014-06" db="EMBL/GenBank/DDBJ databases">
        <title>Evolutionary Origins and Diversification of the Mycorrhizal Mutualists.</title>
        <authorList>
            <consortium name="DOE Joint Genome Institute"/>
            <consortium name="Mycorrhizal Genomics Consortium"/>
            <person name="Kohler A."/>
            <person name="Kuo A."/>
            <person name="Nagy L.G."/>
            <person name="Floudas D."/>
            <person name="Copeland A."/>
            <person name="Barry K.W."/>
            <person name="Cichocki N."/>
            <person name="Veneault-Fourrey C."/>
            <person name="LaButti K."/>
            <person name="Lindquist E.A."/>
            <person name="Lipzen A."/>
            <person name="Lundell T."/>
            <person name="Morin E."/>
            <person name="Murat C."/>
            <person name="Riley R."/>
            <person name="Ohm R."/>
            <person name="Sun H."/>
            <person name="Tunlid A."/>
            <person name="Henrissat B."/>
            <person name="Grigoriev I.V."/>
            <person name="Hibbett D.S."/>
            <person name="Martin F."/>
        </authorList>
    </citation>
    <scope>NUCLEOTIDE SEQUENCE [LARGE SCALE GENOMIC DNA]</scope>
    <source>
        <strain evidence="3 4">SS14</strain>
    </source>
</reference>
<evidence type="ECO:0000313" key="4">
    <source>
        <dbReference type="Proteomes" id="UP000054279"/>
    </source>
</evidence>
<keyword evidence="2" id="KW-0472">Membrane</keyword>
<name>A0A0C9VIN7_SPHS4</name>
<gene>
    <name evidence="3" type="ORF">M422DRAFT_260358</name>
</gene>
<dbReference type="AlphaFoldDB" id="A0A0C9VIN7"/>
<dbReference type="HOGENOM" id="CLU_065006_1_0_1"/>
<sequence length="177" mass="20182">MQGWTVLLSDTSVIAIMTYYAWIDGMRIQELYRSKTKTLTHLFIRQGILRFLVVFIWVMEISLMDKLSDPLIGGVDTPLEDAVSSILICRFMLDLRRHNESPPILPSLALQDVSIVSNHVSSRRSSWTFHGYFERVNNVILAEFGDNQIPYESDDSDLTAPPSSPSFERRKICDSPA</sequence>
<accession>A0A0C9VIN7</accession>
<feature type="transmembrane region" description="Helical" evidence="2">
    <location>
        <begin position="6"/>
        <end position="22"/>
    </location>
</feature>
<feature type="compositionally biased region" description="Basic and acidic residues" evidence="1">
    <location>
        <begin position="167"/>
        <end position="177"/>
    </location>
</feature>
<protein>
    <submittedName>
        <fullName evidence="3">Uncharacterized protein</fullName>
    </submittedName>
</protein>
<keyword evidence="4" id="KW-1185">Reference proteome</keyword>
<evidence type="ECO:0000313" key="3">
    <source>
        <dbReference type="EMBL" id="KIJ37191.1"/>
    </source>
</evidence>
<keyword evidence="2" id="KW-0812">Transmembrane</keyword>